<dbReference type="GO" id="GO:0000160">
    <property type="term" value="P:phosphorelay signal transduction system"/>
    <property type="evidence" value="ECO:0007669"/>
    <property type="project" value="UniProtKB-KW"/>
</dbReference>
<protein>
    <recommendedName>
        <fullName evidence="2">histidine kinase</fullName>
        <ecNumber evidence="2">2.7.13.3</ecNumber>
    </recommendedName>
</protein>
<comment type="catalytic activity">
    <reaction evidence="1">
        <text>ATP + protein L-histidine = ADP + protein N-phospho-L-histidine.</text>
        <dbReference type="EC" id="2.7.13.3"/>
    </reaction>
</comment>
<evidence type="ECO:0000256" key="5">
    <source>
        <dbReference type="ARBA" id="ARBA00023012"/>
    </source>
</evidence>
<dbReference type="GO" id="GO:0004673">
    <property type="term" value="F:protein histidine kinase activity"/>
    <property type="evidence" value="ECO:0007669"/>
    <property type="project" value="UniProtKB-EC"/>
</dbReference>
<evidence type="ECO:0000256" key="4">
    <source>
        <dbReference type="ARBA" id="ARBA00022777"/>
    </source>
</evidence>
<keyword evidence="7" id="KW-0472">Membrane</keyword>
<organism evidence="8 9">
    <name type="scientific">Bifidobacterium moraviense</name>
    <dbReference type="NCBI Taxonomy" id="2675323"/>
    <lineage>
        <taxon>Bacteria</taxon>
        <taxon>Bacillati</taxon>
        <taxon>Actinomycetota</taxon>
        <taxon>Actinomycetes</taxon>
        <taxon>Bifidobacteriales</taxon>
        <taxon>Bifidobacteriaceae</taxon>
        <taxon>Bifidobacterium</taxon>
    </lineage>
</organism>
<accession>A0A7Y0I080</accession>
<feature type="coiled-coil region" evidence="6">
    <location>
        <begin position="136"/>
        <end position="163"/>
    </location>
</feature>
<evidence type="ECO:0000256" key="1">
    <source>
        <dbReference type="ARBA" id="ARBA00000085"/>
    </source>
</evidence>
<keyword evidence="7" id="KW-0812">Transmembrane</keyword>
<evidence type="ECO:0000256" key="6">
    <source>
        <dbReference type="SAM" id="Coils"/>
    </source>
</evidence>
<keyword evidence="5" id="KW-0902">Two-component regulatory system</keyword>
<gene>
    <name evidence="8" type="ORF">G1C96_1778</name>
</gene>
<keyword evidence="7" id="KW-1133">Transmembrane helix</keyword>
<keyword evidence="6" id="KW-0175">Coiled coil</keyword>
<evidence type="ECO:0000313" key="9">
    <source>
        <dbReference type="Proteomes" id="UP000588277"/>
    </source>
</evidence>
<dbReference type="PANTHER" id="PTHR24421">
    <property type="entry name" value="NITRATE/NITRITE SENSOR PROTEIN NARX-RELATED"/>
    <property type="match status" value="1"/>
</dbReference>
<dbReference type="Gene3D" id="3.30.565.10">
    <property type="entry name" value="Histidine kinase-like ATPase, C-terminal domain"/>
    <property type="match status" value="1"/>
</dbReference>
<dbReference type="InterPro" id="IPR050482">
    <property type="entry name" value="Sensor_HK_TwoCompSys"/>
</dbReference>
<sequence>MTYWIMAAIAASWSVLEWVWEPTVGVFGGLVAAIHVAGIMMIPIFPRMASAFTILFAAAACLVPSSGGPSQIWGLFLAFGVLGYTAASWMAVGCYATLMLASVIQLYVLQPAAVTDPRTLLSFATAQAIAACFGRALQWRQRMEAAQRERALLSERQREIKRNTALALALHDQVSGSLSLASREAQRRMRRIPPDSDEYETLQRINADVLDGLNGLHDAIDQLRHVDAAAGAVPRRHAPEPDADLRHALRRLIEQEDRRLAKLGYHGQGSVEFMGSDDLSPQLQQELLGLTAELYANICRHCPASGTYALSIRRAENVIVVTERNDRFGDDSGTDGSVIGGEGSGEELRGGHGLALHARAVAALGGTCEFRPDHHAWSVTVRIPLRA</sequence>
<keyword evidence="3" id="KW-0808">Transferase</keyword>
<evidence type="ECO:0000256" key="3">
    <source>
        <dbReference type="ARBA" id="ARBA00022679"/>
    </source>
</evidence>
<evidence type="ECO:0000313" key="8">
    <source>
        <dbReference type="EMBL" id="NMN01193.1"/>
    </source>
</evidence>
<name>A0A7Y0I080_9BIFI</name>
<feature type="transmembrane region" description="Helical" evidence="7">
    <location>
        <begin position="72"/>
        <end position="98"/>
    </location>
</feature>
<proteinExistence type="predicted"/>
<feature type="transmembrane region" description="Helical" evidence="7">
    <location>
        <begin position="23"/>
        <end position="42"/>
    </location>
</feature>
<evidence type="ECO:0000256" key="2">
    <source>
        <dbReference type="ARBA" id="ARBA00012438"/>
    </source>
</evidence>
<dbReference type="Proteomes" id="UP000588277">
    <property type="component" value="Unassembled WGS sequence"/>
</dbReference>
<keyword evidence="4" id="KW-0418">Kinase</keyword>
<reference evidence="8 9" key="1">
    <citation type="submission" date="2020-02" db="EMBL/GenBank/DDBJ databases">
        <title>Characterization of phylogenetic diversity of novel bifidobacterial species isolated in Czech ZOOs.</title>
        <authorList>
            <person name="Lugli G.A."/>
            <person name="Vera N.B."/>
            <person name="Ventura M."/>
        </authorList>
    </citation>
    <scope>NUCLEOTIDE SEQUENCE [LARGE SCALE GENOMIC DNA]</scope>
    <source>
        <strain evidence="8 9">DSM 109958</strain>
    </source>
</reference>
<evidence type="ECO:0000256" key="7">
    <source>
        <dbReference type="SAM" id="Phobius"/>
    </source>
</evidence>
<dbReference type="EC" id="2.7.13.3" evidence="2"/>
<dbReference type="PANTHER" id="PTHR24421:SF10">
    <property type="entry name" value="NITRATE_NITRITE SENSOR PROTEIN NARQ"/>
    <property type="match status" value="1"/>
</dbReference>
<keyword evidence="9" id="KW-1185">Reference proteome</keyword>
<dbReference type="EMBL" id="JAAIIH010000018">
    <property type="protein sequence ID" value="NMN01193.1"/>
    <property type="molecule type" value="Genomic_DNA"/>
</dbReference>
<feature type="transmembrane region" description="Helical" evidence="7">
    <location>
        <begin position="49"/>
        <end position="66"/>
    </location>
</feature>
<dbReference type="AlphaFoldDB" id="A0A7Y0I080"/>
<dbReference type="InterPro" id="IPR036890">
    <property type="entry name" value="HATPase_C_sf"/>
</dbReference>
<comment type="caution">
    <text evidence="8">The sequence shown here is derived from an EMBL/GenBank/DDBJ whole genome shotgun (WGS) entry which is preliminary data.</text>
</comment>